<dbReference type="STRING" id="52247.A0A4T0WXL9"/>
<proteinExistence type="predicted"/>
<dbReference type="SUPFAM" id="SSF50969">
    <property type="entry name" value="YVTN repeat-like/Quinoprotein amine dehydrogenase"/>
    <property type="match status" value="1"/>
</dbReference>
<dbReference type="InterPro" id="IPR003903">
    <property type="entry name" value="UIM_dom"/>
</dbReference>
<dbReference type="PROSITE" id="PS50181">
    <property type="entry name" value="FBOX"/>
    <property type="match status" value="1"/>
</dbReference>
<dbReference type="EMBL" id="SELW01000602">
    <property type="protein sequence ID" value="TID18659.1"/>
    <property type="molecule type" value="Genomic_DNA"/>
</dbReference>
<dbReference type="AlphaFoldDB" id="A0A4T0WXL9"/>
<evidence type="ECO:0000313" key="5">
    <source>
        <dbReference type="Proteomes" id="UP000307173"/>
    </source>
</evidence>
<dbReference type="Pfam" id="PF12937">
    <property type="entry name" value="F-box-like"/>
    <property type="match status" value="1"/>
</dbReference>
<dbReference type="SMART" id="SM00726">
    <property type="entry name" value="UIM"/>
    <property type="match status" value="3"/>
</dbReference>
<evidence type="ECO:0000256" key="1">
    <source>
        <dbReference type="SAM" id="Coils"/>
    </source>
</evidence>
<dbReference type="SUPFAM" id="SSF81383">
    <property type="entry name" value="F-box domain"/>
    <property type="match status" value="1"/>
</dbReference>
<dbReference type="Gene3D" id="1.20.1280.50">
    <property type="match status" value="1"/>
</dbReference>
<dbReference type="InterPro" id="IPR036047">
    <property type="entry name" value="F-box-like_dom_sf"/>
</dbReference>
<reference evidence="4 5" key="1">
    <citation type="journal article" date="2019" name="Front. Genet.">
        <title>Whole-Genome Sequencing of the Opportunistic Yeast Pathogen Candida inconspicua Uncovers Its Hybrid Origin.</title>
        <authorList>
            <person name="Mixao V."/>
            <person name="Hansen A.P."/>
            <person name="Saus E."/>
            <person name="Boekhout T."/>
            <person name="Lass-Florl C."/>
            <person name="Gabaldon T."/>
        </authorList>
    </citation>
    <scope>NUCLEOTIDE SEQUENCE [LARGE SCALE GENOMIC DNA]</scope>
    <source>
        <strain evidence="4 5">CBS 180</strain>
    </source>
</reference>
<protein>
    <recommendedName>
        <fullName evidence="3">F-box domain-containing protein</fullName>
    </recommendedName>
</protein>
<evidence type="ECO:0000259" key="3">
    <source>
        <dbReference type="PROSITE" id="PS50181"/>
    </source>
</evidence>
<keyword evidence="5" id="KW-1185">Reference proteome</keyword>
<dbReference type="OrthoDB" id="2095648at2759"/>
<dbReference type="InterPro" id="IPR011044">
    <property type="entry name" value="Quino_amine_DH_bsu"/>
</dbReference>
<feature type="domain" description="F-box" evidence="3">
    <location>
        <begin position="12"/>
        <end position="58"/>
    </location>
</feature>
<name>A0A4T0WXL9_9ASCO</name>
<feature type="coiled-coil region" evidence="1">
    <location>
        <begin position="604"/>
        <end position="631"/>
    </location>
</feature>
<organism evidence="4 5">
    <name type="scientific">Pichia inconspicua</name>
    <dbReference type="NCBI Taxonomy" id="52247"/>
    <lineage>
        <taxon>Eukaryota</taxon>
        <taxon>Fungi</taxon>
        <taxon>Dikarya</taxon>
        <taxon>Ascomycota</taxon>
        <taxon>Saccharomycotina</taxon>
        <taxon>Pichiomycetes</taxon>
        <taxon>Pichiales</taxon>
        <taxon>Pichiaceae</taxon>
        <taxon>Pichia</taxon>
    </lineage>
</organism>
<feature type="region of interest" description="Disordered" evidence="2">
    <location>
        <begin position="683"/>
        <end position="702"/>
    </location>
</feature>
<dbReference type="Proteomes" id="UP000307173">
    <property type="component" value="Unassembled WGS sequence"/>
</dbReference>
<dbReference type="InterPro" id="IPR001810">
    <property type="entry name" value="F-box_dom"/>
</dbReference>
<keyword evidence="1" id="KW-0175">Coiled coil</keyword>
<dbReference type="SMART" id="SM00256">
    <property type="entry name" value="FBOX"/>
    <property type="match status" value="1"/>
</dbReference>
<sequence>MNPSNFYGQFEPAKFDDFPPELMVLILSYVDPLTLIQLPLVCKKWYNLLKSDMIWHEIFKIQYPMKTVFSSITRSRLYKTELLHRTNMKHEYKRGKLLNNTFEINNLVGSHTLSMDWNRNKLFAIDVENDRISSCEISSGKMSNEFSKYIPATYQSYDAGFSETNVYGTRAIIYGSQDGTVSGTIVDWKGLLVSDVKKWGNMDDKFVTAVCVCINATSSTNKDYEKNLPSISSLTKTKPKKKVLVINSNSGIKLGNNSCKTLHTTLTKTGSIGAFSVNIDGKVWGWDIRTGEILCKLQLPTFPRITEDFDFIIKVVSDGKTALVCIAGNGDIWIIKNIFNMIKDVKCQATYHKIGQIPQRDSSSFWKNIFVDYGNESVIIWNDWELLVYSYKESVLSGEEYISDVAVYTPPEGTNISLVSFEANATPFLKRDERIVGSDPLYGAIALTDGSVEIVNVRDCSSLLTSTLQNPIKPKFLKEFYKTNKYEISESMGPIAAIALSSMVLAVSNHEGKVEIFDLLSGEFLRIATDKLSYKRLSWIQFCQPQRVRNRLIQISLDQNSPRGLVSVGPFIQYFTIGEGKRNAMKESERRKRNWKRLGKASYCDEINFHLNNYETEVENKKKNLNLLDKYNGSHDLTEEEELLLITSMSLETSSTKGNVEVDDLECALKLSMLEKKHSSLPRDQLVGHSGDIKFENDKDDDEDEELRLALEISKHENFKQWSDDTYDEDFEDKWECLLD</sequence>
<gene>
    <name evidence="4" type="ORF">CANINC_003833</name>
</gene>
<accession>A0A4T0WXL9</accession>
<evidence type="ECO:0000313" key="4">
    <source>
        <dbReference type="EMBL" id="TID18659.1"/>
    </source>
</evidence>
<evidence type="ECO:0000256" key="2">
    <source>
        <dbReference type="SAM" id="MobiDB-lite"/>
    </source>
</evidence>
<comment type="caution">
    <text evidence="4">The sequence shown here is derived from an EMBL/GenBank/DDBJ whole genome shotgun (WGS) entry which is preliminary data.</text>
</comment>